<accession>A0ABD2PC98</accession>
<dbReference type="Gene3D" id="3.40.1620.60">
    <property type="match status" value="1"/>
</dbReference>
<feature type="non-terminal residue" evidence="7">
    <location>
        <position position="1"/>
    </location>
</feature>
<evidence type="ECO:0000256" key="1">
    <source>
        <dbReference type="ARBA" id="ARBA00022723"/>
    </source>
</evidence>
<evidence type="ECO:0000259" key="6">
    <source>
        <dbReference type="Pfam" id="PF17771"/>
    </source>
</evidence>
<evidence type="ECO:0000256" key="5">
    <source>
        <dbReference type="ARBA" id="ARBA00023180"/>
    </source>
</evidence>
<dbReference type="GO" id="GO:0046872">
    <property type="term" value="F:metal ion binding"/>
    <property type="evidence" value="ECO:0007669"/>
    <property type="project" value="UniProtKB-KW"/>
</dbReference>
<keyword evidence="5" id="KW-0325">Glycoprotein</keyword>
<keyword evidence="2" id="KW-0378">Hydrolase</keyword>
<evidence type="ECO:0000313" key="7">
    <source>
        <dbReference type="EMBL" id="KAL3288422.1"/>
    </source>
</evidence>
<name>A0ABD2PC98_9CUCU</name>
<feature type="domain" description="ADAMTS cysteine-rich" evidence="6">
    <location>
        <begin position="19"/>
        <end position="87"/>
    </location>
</feature>
<dbReference type="GO" id="GO:0016787">
    <property type="term" value="F:hydrolase activity"/>
    <property type="evidence" value="ECO:0007669"/>
    <property type="project" value="UniProtKB-KW"/>
</dbReference>
<evidence type="ECO:0000256" key="4">
    <source>
        <dbReference type="ARBA" id="ARBA00023157"/>
    </source>
</evidence>
<keyword evidence="8" id="KW-1185">Reference proteome</keyword>
<proteinExistence type="predicted"/>
<keyword evidence="4" id="KW-1015">Disulfide bond</keyword>
<organism evidence="7 8">
    <name type="scientific">Cryptolaemus montrouzieri</name>
    <dbReference type="NCBI Taxonomy" id="559131"/>
    <lineage>
        <taxon>Eukaryota</taxon>
        <taxon>Metazoa</taxon>
        <taxon>Ecdysozoa</taxon>
        <taxon>Arthropoda</taxon>
        <taxon>Hexapoda</taxon>
        <taxon>Insecta</taxon>
        <taxon>Pterygota</taxon>
        <taxon>Neoptera</taxon>
        <taxon>Endopterygota</taxon>
        <taxon>Coleoptera</taxon>
        <taxon>Polyphaga</taxon>
        <taxon>Cucujiformia</taxon>
        <taxon>Coccinelloidea</taxon>
        <taxon>Coccinellidae</taxon>
        <taxon>Scymninae</taxon>
        <taxon>Scymnini</taxon>
        <taxon>Cryptolaemus</taxon>
    </lineage>
</organism>
<dbReference type="EMBL" id="JABFTP020000185">
    <property type="protein sequence ID" value="KAL3288422.1"/>
    <property type="molecule type" value="Genomic_DNA"/>
</dbReference>
<reference evidence="7 8" key="1">
    <citation type="journal article" date="2021" name="BMC Biol.">
        <title>Horizontally acquired antibacterial genes associated with adaptive radiation of ladybird beetles.</title>
        <authorList>
            <person name="Li H.S."/>
            <person name="Tang X.F."/>
            <person name="Huang Y.H."/>
            <person name="Xu Z.Y."/>
            <person name="Chen M.L."/>
            <person name="Du X.Y."/>
            <person name="Qiu B.Y."/>
            <person name="Chen P.T."/>
            <person name="Zhang W."/>
            <person name="Slipinski A."/>
            <person name="Escalona H.E."/>
            <person name="Waterhouse R.M."/>
            <person name="Zwick A."/>
            <person name="Pang H."/>
        </authorList>
    </citation>
    <scope>NUCLEOTIDE SEQUENCE [LARGE SCALE GENOMIC DNA]</scope>
    <source>
        <strain evidence="7">SYSU2018</strain>
    </source>
</reference>
<protein>
    <recommendedName>
        <fullName evidence="6">ADAMTS cysteine-rich domain-containing protein</fullName>
    </recommendedName>
</protein>
<evidence type="ECO:0000256" key="2">
    <source>
        <dbReference type="ARBA" id="ARBA00022801"/>
    </source>
</evidence>
<sequence>QDSGQNKKHLDHSKFLDHPGQKYTAKQQCEILLRDKDAVVSPSQQLSTICYNLQCKTPHRSGYYFAGPALDGTQCEQGKICFGGECLRKSLPVPTMVVPGGWGPWKQGTCKSGCIEKSRGYTTKRRICNNPPPINTDLGCEGSSVEFAICKDENICNKKRVTVVQYASKKCEEFSRVLPELDPKGGGLQAPHEEGRVWMGCAIFCKRADSGTFYTPRIELNDLGISPYFPDGTLCHREKNMNYFCMHHHCLPESFVFTKSSNSLIFSLGDDVPFSQNAHPHEIVPPEIKTYLSVDSMGKPLMTNLGSTQLKNQDWETNDYIEIPELTQKLI</sequence>
<keyword evidence="3" id="KW-0862">Zinc</keyword>
<dbReference type="InterPro" id="IPR050439">
    <property type="entry name" value="ADAMTS_ADAMTS-like"/>
</dbReference>
<dbReference type="PANTHER" id="PTHR13723:SF294">
    <property type="entry name" value="A DISINTEGRIN AND METALLOPROTEINASE WITH THROMBOSPONDIN MOTIFS 7-LIKE PROTEIN"/>
    <property type="match status" value="1"/>
</dbReference>
<dbReference type="InterPro" id="IPR036383">
    <property type="entry name" value="TSP1_rpt_sf"/>
</dbReference>
<gene>
    <name evidence="7" type="ORF">HHI36_002868</name>
</gene>
<evidence type="ECO:0000313" key="8">
    <source>
        <dbReference type="Proteomes" id="UP001516400"/>
    </source>
</evidence>
<evidence type="ECO:0000256" key="3">
    <source>
        <dbReference type="ARBA" id="ARBA00022833"/>
    </source>
</evidence>
<dbReference type="PANTHER" id="PTHR13723">
    <property type="entry name" value="ADAMTS A DISINTEGRIN AND METALLOPROTEASE WITH THROMBOSPONDIN MOTIFS PROTEASE"/>
    <property type="match status" value="1"/>
</dbReference>
<keyword evidence="1" id="KW-0479">Metal-binding</keyword>
<dbReference type="Gene3D" id="2.20.100.10">
    <property type="entry name" value="Thrombospondin type-1 (TSP1) repeat"/>
    <property type="match status" value="1"/>
</dbReference>
<dbReference type="Proteomes" id="UP001516400">
    <property type="component" value="Unassembled WGS sequence"/>
</dbReference>
<dbReference type="Pfam" id="PF17771">
    <property type="entry name" value="ADAMTS_CR_2"/>
    <property type="match status" value="1"/>
</dbReference>
<dbReference type="InterPro" id="IPR041645">
    <property type="entry name" value="ADAMTS_CR_2"/>
</dbReference>
<dbReference type="AlphaFoldDB" id="A0ABD2PC98"/>
<comment type="caution">
    <text evidence="7">The sequence shown here is derived from an EMBL/GenBank/DDBJ whole genome shotgun (WGS) entry which is preliminary data.</text>
</comment>